<feature type="active site" description="Nucleophile" evidence="4">
    <location>
        <position position="39"/>
    </location>
</feature>
<dbReference type="Pfam" id="PF01734">
    <property type="entry name" value="Patatin"/>
    <property type="match status" value="1"/>
</dbReference>
<evidence type="ECO:0000259" key="5">
    <source>
        <dbReference type="PROSITE" id="PS51635"/>
    </source>
</evidence>
<dbReference type="PANTHER" id="PTHR14226">
    <property type="entry name" value="NEUROPATHY TARGET ESTERASE/SWISS CHEESE D.MELANOGASTER"/>
    <property type="match status" value="1"/>
</dbReference>
<dbReference type="PROSITE" id="PS51635">
    <property type="entry name" value="PNPLA"/>
    <property type="match status" value="1"/>
</dbReference>
<protein>
    <submittedName>
        <fullName evidence="6">Patatin family protein</fullName>
    </submittedName>
</protein>
<keyword evidence="1 4" id="KW-0378">Hydrolase</keyword>
<dbReference type="InterPro" id="IPR050301">
    <property type="entry name" value="NTE"/>
</dbReference>
<gene>
    <name evidence="6" type="ORF">OW763_01915</name>
</gene>
<name>A0ABT4CYC5_9CLOT</name>
<feature type="short sequence motif" description="DGA/G" evidence="4">
    <location>
        <begin position="159"/>
        <end position="161"/>
    </location>
</feature>
<dbReference type="InterPro" id="IPR037483">
    <property type="entry name" value="YjjU-like"/>
</dbReference>
<keyword evidence="2 4" id="KW-0442">Lipid degradation</keyword>
<reference evidence="6" key="1">
    <citation type="submission" date="2022-12" db="EMBL/GenBank/DDBJ databases">
        <authorList>
            <person name="Wang J."/>
        </authorList>
    </citation>
    <scope>NUCLEOTIDE SEQUENCE</scope>
    <source>
        <strain evidence="6">HY-45-18</strain>
    </source>
</reference>
<evidence type="ECO:0000256" key="4">
    <source>
        <dbReference type="PROSITE-ProRule" id="PRU01161"/>
    </source>
</evidence>
<evidence type="ECO:0000256" key="2">
    <source>
        <dbReference type="ARBA" id="ARBA00022963"/>
    </source>
</evidence>
<dbReference type="RefSeq" id="WP_268039371.1">
    <property type="nucleotide sequence ID" value="NZ_JAPQER010000001.1"/>
</dbReference>
<dbReference type="Pfam" id="PF19890">
    <property type="entry name" value="DUF6363"/>
    <property type="match status" value="1"/>
</dbReference>
<evidence type="ECO:0000313" key="6">
    <source>
        <dbReference type="EMBL" id="MCY6483110.1"/>
    </source>
</evidence>
<dbReference type="InterPro" id="IPR002641">
    <property type="entry name" value="PNPLA_dom"/>
</dbReference>
<dbReference type="Gene3D" id="3.40.1090.10">
    <property type="entry name" value="Cytosolic phospholipase A2 catalytic domain"/>
    <property type="match status" value="2"/>
</dbReference>
<organism evidence="6 7">
    <name type="scientific">Clostridium aestuarii</name>
    <dbReference type="NCBI Taxonomy" id="338193"/>
    <lineage>
        <taxon>Bacteria</taxon>
        <taxon>Bacillati</taxon>
        <taxon>Bacillota</taxon>
        <taxon>Clostridia</taxon>
        <taxon>Eubacteriales</taxon>
        <taxon>Clostridiaceae</taxon>
        <taxon>Clostridium</taxon>
    </lineage>
</organism>
<keyword evidence="3 4" id="KW-0443">Lipid metabolism</keyword>
<dbReference type="InterPro" id="IPR016035">
    <property type="entry name" value="Acyl_Trfase/lysoPLipase"/>
</dbReference>
<sequence length="291" mass="33696">MNNTGLVLEGGGMRGLYTAGALDFFMENDIWFPYVIGVSAGACNAASYISRQIGRNKSINIDYINNPKYLSYRNLIMEKSIFGMDFLFNEIPYKLNPFDFEIFKKSKQRFIIGTTDCETGKPLYFDKNECEDILKVIKASSSIPLLAPIVEAEGKKLLDGGVADSIPIKKAVADGMKKNVVILTRNKEYRKKPYKFKMFVKRAYRQYPKLVDTIFNRYKIYNETLDYIEQLEREDNVFVIRPSEALEVDRLEKNSDKLKKLYNMGYNDAKNIYSKMNEWINNFDMIKAANY</sequence>
<feature type="domain" description="PNPLA" evidence="5">
    <location>
        <begin position="6"/>
        <end position="172"/>
    </location>
</feature>
<proteinExistence type="predicted"/>
<dbReference type="SUPFAM" id="SSF52151">
    <property type="entry name" value="FabD/lysophospholipase-like"/>
    <property type="match status" value="1"/>
</dbReference>
<feature type="active site" description="Proton acceptor" evidence="4">
    <location>
        <position position="159"/>
    </location>
</feature>
<dbReference type="PANTHER" id="PTHR14226:SF25">
    <property type="entry name" value="PHOSPHOESTERASE"/>
    <property type="match status" value="1"/>
</dbReference>
<feature type="short sequence motif" description="GXSXG" evidence="4">
    <location>
        <begin position="37"/>
        <end position="41"/>
    </location>
</feature>
<evidence type="ECO:0000256" key="3">
    <source>
        <dbReference type="ARBA" id="ARBA00023098"/>
    </source>
</evidence>
<evidence type="ECO:0000256" key="1">
    <source>
        <dbReference type="ARBA" id="ARBA00022801"/>
    </source>
</evidence>
<accession>A0ABT4CYC5</accession>
<dbReference type="EMBL" id="JAPQER010000001">
    <property type="protein sequence ID" value="MCY6483110.1"/>
    <property type="molecule type" value="Genomic_DNA"/>
</dbReference>
<keyword evidence="7" id="KW-1185">Reference proteome</keyword>
<dbReference type="InterPro" id="IPR045943">
    <property type="entry name" value="DUF6363"/>
</dbReference>
<dbReference type="Proteomes" id="UP001078443">
    <property type="component" value="Unassembled WGS sequence"/>
</dbReference>
<comment type="caution">
    <text evidence="6">The sequence shown here is derived from an EMBL/GenBank/DDBJ whole genome shotgun (WGS) entry which is preliminary data.</text>
</comment>
<dbReference type="CDD" id="cd07208">
    <property type="entry name" value="Pat_hypo_Ecoli_yjju_like"/>
    <property type="match status" value="1"/>
</dbReference>
<evidence type="ECO:0000313" key="7">
    <source>
        <dbReference type="Proteomes" id="UP001078443"/>
    </source>
</evidence>
<feature type="short sequence motif" description="GXGXXG" evidence="4">
    <location>
        <begin position="10"/>
        <end position="15"/>
    </location>
</feature>